<dbReference type="Proteomes" id="UP001049176">
    <property type="component" value="Chromosome 2"/>
</dbReference>
<comment type="caution">
    <text evidence="1">The sequence shown here is derived from an EMBL/GenBank/DDBJ whole genome shotgun (WGS) entry which is preliminary data.</text>
</comment>
<dbReference type="AlphaFoldDB" id="A0A9P7UZQ6"/>
<evidence type="ECO:0000313" key="1">
    <source>
        <dbReference type="EMBL" id="KAG7097550.1"/>
    </source>
</evidence>
<organism evidence="1 2">
    <name type="scientific">Marasmius oreades</name>
    <name type="common">fairy-ring Marasmius</name>
    <dbReference type="NCBI Taxonomy" id="181124"/>
    <lineage>
        <taxon>Eukaryota</taxon>
        <taxon>Fungi</taxon>
        <taxon>Dikarya</taxon>
        <taxon>Basidiomycota</taxon>
        <taxon>Agaricomycotina</taxon>
        <taxon>Agaricomycetes</taxon>
        <taxon>Agaricomycetidae</taxon>
        <taxon>Agaricales</taxon>
        <taxon>Marasmiineae</taxon>
        <taxon>Marasmiaceae</taxon>
        <taxon>Marasmius</taxon>
    </lineage>
</organism>
<name>A0A9P7UZQ6_9AGAR</name>
<keyword evidence="2" id="KW-1185">Reference proteome</keyword>
<proteinExistence type="predicted"/>
<accession>A0A9P7UZQ6</accession>
<dbReference type="EMBL" id="CM032182">
    <property type="protein sequence ID" value="KAG7097550.1"/>
    <property type="molecule type" value="Genomic_DNA"/>
</dbReference>
<dbReference type="KEGG" id="more:E1B28_004888"/>
<dbReference type="RefSeq" id="XP_043014020.1">
    <property type="nucleotide sequence ID" value="XM_043149414.1"/>
</dbReference>
<gene>
    <name evidence="1" type="ORF">E1B28_004888</name>
</gene>
<dbReference type="GeneID" id="66073964"/>
<dbReference type="OrthoDB" id="3001418at2759"/>
<sequence length="549" mass="61937">MTDRERELSQLKRNFSMASLSTSDHLSESNYTTDSSSIGTMVGPGSLAGKAIYRLGKITLKGVEQVAIYRRLSAISFYFPHDHRDSSNVNGIEQMYLDLLELSRPGMYSNGIRFQALGMIMAQIGTRNTKYLLNALTRFPSIELGHLVADIIPHFDPVSLTSMSHADVVKDPILKAYVESLSVRVENSFVPFIDFLSQIVTLDEDRRDVVLANGVLDMMLGLYVTDFQDVLAPRDFPRSTMKSSLLGACNSLFMGVLLKGSGLELISKHGLSILWPFHPALEFLADTERRRFKRGRYWDVMSRDYVQWRVRTIQNMMFDFSCVFDVDTFLDTVIDCLTFVMSPDEEISYRGLRCLYTAIGRDNVPFSVATAVHSYLSKGEGFDVASMLKSVAKVLLGLLSPTPRVVESFTFDNDPSDLIPDVLATFINFFASLARRSEKYHKLITETGIIRIGRETLTILENAKLENEEPTAIAGLMCYSRKDLELYSSTYKTTADQPYQVHVVRWDLIVLEKWAPGRKLLLCPPGRWAKGGPVYGTISNHRQEFQLGH</sequence>
<protein>
    <submittedName>
        <fullName evidence="1">Uncharacterized protein</fullName>
    </submittedName>
</protein>
<reference evidence="1" key="1">
    <citation type="journal article" date="2021" name="Genome Biol. Evol.">
        <title>The assembled and annotated genome of the fairy-ring fungus Marasmius oreades.</title>
        <authorList>
            <person name="Hiltunen M."/>
            <person name="Ament-Velasquez S.L."/>
            <person name="Johannesson H."/>
        </authorList>
    </citation>
    <scope>NUCLEOTIDE SEQUENCE</scope>
    <source>
        <strain evidence="1">03SP1</strain>
    </source>
</reference>
<evidence type="ECO:0000313" key="2">
    <source>
        <dbReference type="Proteomes" id="UP001049176"/>
    </source>
</evidence>